<feature type="domain" description="OmpR/PhoB-type" evidence="3">
    <location>
        <begin position="1"/>
        <end position="85"/>
    </location>
</feature>
<dbReference type="Proteomes" id="UP000823893">
    <property type="component" value="Unassembled WGS sequence"/>
</dbReference>
<protein>
    <submittedName>
        <fullName evidence="4">Winged helix-turn-helix domain-containing protein</fullName>
    </submittedName>
</protein>
<gene>
    <name evidence="4" type="ORF">H9935_05590</name>
</gene>
<dbReference type="SUPFAM" id="SSF46894">
    <property type="entry name" value="C-terminal effector domain of the bipartite response regulators"/>
    <property type="match status" value="1"/>
</dbReference>
<dbReference type="SMART" id="SM00862">
    <property type="entry name" value="Trans_reg_C"/>
    <property type="match status" value="1"/>
</dbReference>
<name>A0A9D2SJ30_9FIRM</name>
<evidence type="ECO:0000313" key="4">
    <source>
        <dbReference type="EMBL" id="HJC10273.1"/>
    </source>
</evidence>
<dbReference type="CDD" id="cd00383">
    <property type="entry name" value="trans_reg_C"/>
    <property type="match status" value="1"/>
</dbReference>
<keyword evidence="1 2" id="KW-0238">DNA-binding</keyword>
<dbReference type="Gene3D" id="1.10.10.10">
    <property type="entry name" value="Winged helix-like DNA-binding domain superfamily/Winged helix DNA-binding domain"/>
    <property type="match status" value="1"/>
</dbReference>
<sequence length="99" mass="11741">MEEKQHLLIQKGKELRIGPYEFEVLFYMLEHIGAVVSREEINGALLLRKRDGGRNVDTHIKNLRRRLDMHDVILSVRSVGYRIDEEKFYRKVTGKDILF</sequence>
<feature type="DNA-binding region" description="OmpR/PhoB-type" evidence="2">
    <location>
        <begin position="1"/>
        <end position="85"/>
    </location>
</feature>
<dbReference type="Pfam" id="PF00486">
    <property type="entry name" value="Trans_reg_C"/>
    <property type="match status" value="1"/>
</dbReference>
<dbReference type="InterPro" id="IPR036388">
    <property type="entry name" value="WH-like_DNA-bd_sf"/>
</dbReference>
<organism evidence="4 5">
    <name type="scientific">Candidatus Blautia merdigallinarum</name>
    <dbReference type="NCBI Taxonomy" id="2838495"/>
    <lineage>
        <taxon>Bacteria</taxon>
        <taxon>Bacillati</taxon>
        <taxon>Bacillota</taxon>
        <taxon>Clostridia</taxon>
        <taxon>Lachnospirales</taxon>
        <taxon>Lachnospiraceae</taxon>
        <taxon>Blautia</taxon>
    </lineage>
</organism>
<evidence type="ECO:0000256" key="2">
    <source>
        <dbReference type="PROSITE-ProRule" id="PRU01091"/>
    </source>
</evidence>
<reference evidence="4" key="2">
    <citation type="submission" date="2021-04" db="EMBL/GenBank/DDBJ databases">
        <authorList>
            <person name="Gilroy R."/>
        </authorList>
    </citation>
    <scope>NUCLEOTIDE SEQUENCE</scope>
    <source>
        <strain evidence="4">ChiSxjej6B18-287</strain>
    </source>
</reference>
<dbReference type="AlphaFoldDB" id="A0A9D2SJ30"/>
<proteinExistence type="predicted"/>
<dbReference type="InterPro" id="IPR016032">
    <property type="entry name" value="Sig_transdc_resp-reg_C-effctor"/>
</dbReference>
<dbReference type="EMBL" id="DWWV01000065">
    <property type="protein sequence ID" value="HJC10273.1"/>
    <property type="molecule type" value="Genomic_DNA"/>
</dbReference>
<evidence type="ECO:0000259" key="3">
    <source>
        <dbReference type="PROSITE" id="PS51755"/>
    </source>
</evidence>
<dbReference type="GO" id="GO:0006355">
    <property type="term" value="P:regulation of DNA-templated transcription"/>
    <property type="evidence" value="ECO:0007669"/>
    <property type="project" value="InterPro"/>
</dbReference>
<accession>A0A9D2SJ30</accession>
<comment type="caution">
    <text evidence="4">The sequence shown here is derived from an EMBL/GenBank/DDBJ whole genome shotgun (WGS) entry which is preliminary data.</text>
</comment>
<dbReference type="GO" id="GO:0000160">
    <property type="term" value="P:phosphorelay signal transduction system"/>
    <property type="evidence" value="ECO:0007669"/>
    <property type="project" value="InterPro"/>
</dbReference>
<dbReference type="InterPro" id="IPR001867">
    <property type="entry name" value="OmpR/PhoB-type_DNA-bd"/>
</dbReference>
<evidence type="ECO:0000256" key="1">
    <source>
        <dbReference type="ARBA" id="ARBA00023125"/>
    </source>
</evidence>
<dbReference type="PROSITE" id="PS51755">
    <property type="entry name" value="OMPR_PHOB"/>
    <property type="match status" value="1"/>
</dbReference>
<evidence type="ECO:0000313" key="5">
    <source>
        <dbReference type="Proteomes" id="UP000823893"/>
    </source>
</evidence>
<reference evidence="4" key="1">
    <citation type="journal article" date="2021" name="PeerJ">
        <title>Extensive microbial diversity within the chicken gut microbiome revealed by metagenomics and culture.</title>
        <authorList>
            <person name="Gilroy R."/>
            <person name="Ravi A."/>
            <person name="Getino M."/>
            <person name="Pursley I."/>
            <person name="Horton D.L."/>
            <person name="Alikhan N.F."/>
            <person name="Baker D."/>
            <person name="Gharbi K."/>
            <person name="Hall N."/>
            <person name="Watson M."/>
            <person name="Adriaenssens E.M."/>
            <person name="Foster-Nyarko E."/>
            <person name="Jarju S."/>
            <person name="Secka A."/>
            <person name="Antonio M."/>
            <person name="Oren A."/>
            <person name="Chaudhuri R.R."/>
            <person name="La Ragione R."/>
            <person name="Hildebrand F."/>
            <person name="Pallen M.J."/>
        </authorList>
    </citation>
    <scope>NUCLEOTIDE SEQUENCE</scope>
    <source>
        <strain evidence="4">ChiSxjej6B18-287</strain>
    </source>
</reference>
<dbReference type="GO" id="GO:0003677">
    <property type="term" value="F:DNA binding"/>
    <property type="evidence" value="ECO:0007669"/>
    <property type="project" value="UniProtKB-UniRule"/>
</dbReference>